<gene>
    <name evidence="5" type="ORF">GCK32_013896</name>
</gene>
<evidence type="ECO:0000313" key="5">
    <source>
        <dbReference type="EMBL" id="KAK5982518.1"/>
    </source>
</evidence>
<feature type="domain" description="TIL" evidence="4">
    <location>
        <begin position="53"/>
        <end position="106"/>
    </location>
</feature>
<evidence type="ECO:0000256" key="3">
    <source>
        <dbReference type="SAM" id="SignalP"/>
    </source>
</evidence>
<proteinExistence type="predicted"/>
<keyword evidence="6" id="KW-1185">Reference proteome</keyword>
<keyword evidence="3" id="KW-0732">Signal</keyword>
<evidence type="ECO:0000313" key="6">
    <source>
        <dbReference type="Proteomes" id="UP001331761"/>
    </source>
</evidence>
<evidence type="ECO:0000256" key="1">
    <source>
        <dbReference type="ARBA" id="ARBA00022900"/>
    </source>
</evidence>
<dbReference type="InterPro" id="IPR036084">
    <property type="entry name" value="Ser_inhib-like_sf"/>
</dbReference>
<comment type="caution">
    <text evidence="5">The sequence shown here is derived from an EMBL/GenBank/DDBJ whole genome shotgun (WGS) entry which is preliminary data.</text>
</comment>
<dbReference type="EMBL" id="WIXE01005029">
    <property type="protein sequence ID" value="KAK5982518.1"/>
    <property type="molecule type" value="Genomic_DNA"/>
</dbReference>
<accession>A0AAN8IT62</accession>
<reference evidence="5 6" key="1">
    <citation type="submission" date="2019-10" db="EMBL/GenBank/DDBJ databases">
        <title>Assembly and Annotation for the nematode Trichostrongylus colubriformis.</title>
        <authorList>
            <person name="Martin J."/>
        </authorList>
    </citation>
    <scope>NUCLEOTIDE SEQUENCE [LARGE SCALE GENOMIC DNA]</scope>
    <source>
        <strain evidence="5">G859</strain>
        <tissue evidence="5">Whole worm</tissue>
    </source>
</reference>
<dbReference type="AlphaFoldDB" id="A0AAN8IT62"/>
<dbReference type="Gene3D" id="2.10.25.10">
    <property type="entry name" value="Laminin"/>
    <property type="match status" value="1"/>
</dbReference>
<dbReference type="Pfam" id="PF01826">
    <property type="entry name" value="TIL"/>
    <property type="match status" value="1"/>
</dbReference>
<dbReference type="CDD" id="cd19941">
    <property type="entry name" value="TIL"/>
    <property type="match status" value="1"/>
</dbReference>
<evidence type="ECO:0000256" key="2">
    <source>
        <dbReference type="SAM" id="MobiDB-lite"/>
    </source>
</evidence>
<dbReference type="SUPFAM" id="SSF57567">
    <property type="entry name" value="Serine protease inhibitors"/>
    <property type="match status" value="1"/>
</dbReference>
<feature type="signal peptide" evidence="3">
    <location>
        <begin position="1"/>
        <end position="18"/>
    </location>
</feature>
<feature type="chain" id="PRO_5042860825" description="TIL domain-containing protein" evidence="3">
    <location>
        <begin position="19"/>
        <end position="108"/>
    </location>
</feature>
<dbReference type="Proteomes" id="UP001331761">
    <property type="component" value="Unassembled WGS sequence"/>
</dbReference>
<dbReference type="InterPro" id="IPR002919">
    <property type="entry name" value="TIL_dom"/>
</dbReference>
<dbReference type="PROSITE" id="PS51257">
    <property type="entry name" value="PROKAR_LIPOPROTEIN"/>
    <property type="match status" value="1"/>
</dbReference>
<keyword evidence="1" id="KW-0646">Protease inhibitor</keyword>
<evidence type="ECO:0000259" key="4">
    <source>
        <dbReference type="Pfam" id="PF01826"/>
    </source>
</evidence>
<organism evidence="5 6">
    <name type="scientific">Trichostrongylus colubriformis</name>
    <name type="common">Black scour worm</name>
    <dbReference type="NCBI Taxonomy" id="6319"/>
    <lineage>
        <taxon>Eukaryota</taxon>
        <taxon>Metazoa</taxon>
        <taxon>Ecdysozoa</taxon>
        <taxon>Nematoda</taxon>
        <taxon>Chromadorea</taxon>
        <taxon>Rhabditida</taxon>
        <taxon>Rhabditina</taxon>
        <taxon>Rhabditomorpha</taxon>
        <taxon>Strongyloidea</taxon>
        <taxon>Trichostrongylidae</taxon>
        <taxon>Trichostrongylus</taxon>
    </lineage>
</organism>
<keyword evidence="1" id="KW-0722">Serine protease inhibitor</keyword>
<name>A0AAN8IT62_TRICO</name>
<feature type="region of interest" description="Disordered" evidence="2">
    <location>
        <begin position="20"/>
        <end position="47"/>
    </location>
</feature>
<protein>
    <recommendedName>
        <fullName evidence="4">TIL domain-containing protein</fullName>
    </recommendedName>
</protein>
<sequence length="108" mass="11251">MKRAIFVAVFIVTACVLANESPESSEGNEKEGAKPVHPSNSAAESHSLECKVNETSGCQPCSAEKSCNSVASATAQACSAECKPACICKNGYVRSLSNQCILQGDCPH</sequence>
<dbReference type="GO" id="GO:0004867">
    <property type="term" value="F:serine-type endopeptidase inhibitor activity"/>
    <property type="evidence" value="ECO:0007669"/>
    <property type="project" value="UniProtKB-KW"/>
</dbReference>